<evidence type="ECO:0000256" key="3">
    <source>
        <dbReference type="ARBA" id="ARBA00023288"/>
    </source>
</evidence>
<dbReference type="Proteomes" id="UP000593562">
    <property type="component" value="Unassembled WGS sequence"/>
</dbReference>
<evidence type="ECO:0000256" key="6">
    <source>
        <dbReference type="SAM" id="MobiDB-lite"/>
    </source>
</evidence>
<gene>
    <name evidence="8" type="ORF">HS088_TW13G01513</name>
</gene>
<dbReference type="GO" id="GO:0046872">
    <property type="term" value="F:metal ion binding"/>
    <property type="evidence" value="ECO:0007669"/>
    <property type="project" value="UniProtKB-KW"/>
</dbReference>
<keyword evidence="9" id="KW-1185">Reference proteome</keyword>
<dbReference type="CDD" id="cd00371">
    <property type="entry name" value="HMA"/>
    <property type="match status" value="1"/>
</dbReference>
<evidence type="ECO:0000259" key="7">
    <source>
        <dbReference type="PROSITE" id="PS50846"/>
    </source>
</evidence>
<evidence type="ECO:0000256" key="2">
    <source>
        <dbReference type="ARBA" id="ARBA00022723"/>
    </source>
</evidence>
<feature type="compositionally biased region" description="Low complexity" evidence="6">
    <location>
        <begin position="104"/>
        <end position="127"/>
    </location>
</feature>
<dbReference type="EMBL" id="JAAARO010000013">
    <property type="protein sequence ID" value="KAF5738612.1"/>
    <property type="molecule type" value="Genomic_DNA"/>
</dbReference>
<feature type="region of interest" description="Disordered" evidence="6">
    <location>
        <begin position="153"/>
        <end position="230"/>
    </location>
</feature>
<dbReference type="InterPro" id="IPR006121">
    <property type="entry name" value="HMA_dom"/>
</dbReference>
<dbReference type="InterPro" id="IPR016024">
    <property type="entry name" value="ARM-type_fold"/>
</dbReference>
<keyword evidence="3" id="KW-0449">Lipoprotein</keyword>
<dbReference type="PANTHER" id="PTHR45868:SF74">
    <property type="entry name" value="HEAVY METAL-ASSOCIATED ISOPRENYLATED PLANT PROTEIN 33"/>
    <property type="match status" value="1"/>
</dbReference>
<dbReference type="InParanoid" id="A0A7J7CWU5"/>
<keyword evidence="2" id="KW-0479">Metal-binding</keyword>
<keyword evidence="1" id="KW-0488">Methylation</keyword>
<dbReference type="AlphaFoldDB" id="A0A7J7CWU5"/>
<feature type="compositionally biased region" description="Acidic residues" evidence="6">
    <location>
        <begin position="185"/>
        <end position="216"/>
    </location>
</feature>
<proteinExistence type="inferred from homology"/>
<evidence type="ECO:0000313" key="8">
    <source>
        <dbReference type="EMBL" id="KAF5738612.1"/>
    </source>
</evidence>
<sequence length="282" mass="30999">MSKEEILKIQTCVLKVNIHCDGCKQKVKKILQKIDGVYTTKIDSEQGRVTISGNVDPSVLIKKLSKSGKHAELWGAQKPNNNQNNLPNQLKNMPMDNGQGGGNNNNNNIGCQKGGNNNNHHQQQLKGGQLVGGQLTPQQLQQLQQLQQMKGFPDLKLPPLKDLQKLPPNQNNNNNNQKAAKFNLPEEDDLNDDDDDDDDDYDDDDFEDDEFDDEMDDPRHPILNKAHPMMGKNGPLGPNMMMMMNGNNPQLMKAAAAAANGGGAAVPVHGVGKFTVGQLRHS</sequence>
<comment type="caution">
    <text evidence="8">The sequence shown here is derived from an EMBL/GenBank/DDBJ whole genome shotgun (WGS) entry which is preliminary data.</text>
</comment>
<dbReference type="PANTHER" id="PTHR45868">
    <property type="entry name" value="HEAVY METAL-ASSOCIATED ISOPRENYLATED PLANT PROTEIN 33-RELATED"/>
    <property type="match status" value="1"/>
</dbReference>
<dbReference type="InterPro" id="IPR036163">
    <property type="entry name" value="HMA_dom_sf"/>
</dbReference>
<evidence type="ECO:0000313" key="9">
    <source>
        <dbReference type="Proteomes" id="UP000593562"/>
    </source>
</evidence>
<evidence type="ECO:0000256" key="5">
    <source>
        <dbReference type="ARBA" id="ARBA00024045"/>
    </source>
</evidence>
<dbReference type="Gene3D" id="3.30.70.100">
    <property type="match status" value="1"/>
</dbReference>
<feature type="compositionally biased region" description="Low complexity" evidence="6">
    <location>
        <begin position="153"/>
        <end position="183"/>
    </location>
</feature>
<comment type="similarity">
    <text evidence="5">Belongs to the HIPP family.</text>
</comment>
<organism evidence="8 9">
    <name type="scientific">Tripterygium wilfordii</name>
    <name type="common">Thunder God vine</name>
    <dbReference type="NCBI Taxonomy" id="458696"/>
    <lineage>
        <taxon>Eukaryota</taxon>
        <taxon>Viridiplantae</taxon>
        <taxon>Streptophyta</taxon>
        <taxon>Embryophyta</taxon>
        <taxon>Tracheophyta</taxon>
        <taxon>Spermatophyta</taxon>
        <taxon>Magnoliopsida</taxon>
        <taxon>eudicotyledons</taxon>
        <taxon>Gunneridae</taxon>
        <taxon>Pentapetalae</taxon>
        <taxon>rosids</taxon>
        <taxon>fabids</taxon>
        <taxon>Celastrales</taxon>
        <taxon>Celastraceae</taxon>
        <taxon>Tripterygium</taxon>
    </lineage>
</organism>
<protein>
    <recommendedName>
        <fullName evidence="7">HMA domain-containing protein</fullName>
    </recommendedName>
</protein>
<keyword evidence="4" id="KW-0636">Prenylation</keyword>
<dbReference type="SUPFAM" id="SSF55008">
    <property type="entry name" value="HMA, heavy metal-associated domain"/>
    <property type="match status" value="1"/>
</dbReference>
<dbReference type="SUPFAM" id="SSF48371">
    <property type="entry name" value="ARM repeat"/>
    <property type="match status" value="1"/>
</dbReference>
<name>A0A7J7CWU5_TRIWF</name>
<accession>A0A7J7CWU5</accession>
<dbReference type="FunFam" id="3.30.70.100:FF:000008">
    <property type="entry name" value="Copper transport protein ATOX1"/>
    <property type="match status" value="1"/>
</dbReference>
<dbReference type="PROSITE" id="PS50846">
    <property type="entry name" value="HMA_2"/>
    <property type="match status" value="1"/>
</dbReference>
<dbReference type="Pfam" id="PF00403">
    <property type="entry name" value="HMA"/>
    <property type="match status" value="1"/>
</dbReference>
<feature type="domain" description="HMA" evidence="7">
    <location>
        <begin position="9"/>
        <end position="72"/>
    </location>
</feature>
<feature type="compositionally biased region" description="Low complexity" evidence="6">
    <location>
        <begin position="77"/>
        <end position="97"/>
    </location>
</feature>
<reference evidence="8 9" key="1">
    <citation type="journal article" date="2020" name="Nat. Commun.">
        <title>Genome of Tripterygium wilfordii and identification of cytochrome P450 involved in triptolide biosynthesis.</title>
        <authorList>
            <person name="Tu L."/>
            <person name="Su P."/>
            <person name="Zhang Z."/>
            <person name="Gao L."/>
            <person name="Wang J."/>
            <person name="Hu T."/>
            <person name="Zhou J."/>
            <person name="Zhang Y."/>
            <person name="Zhao Y."/>
            <person name="Liu Y."/>
            <person name="Song Y."/>
            <person name="Tong Y."/>
            <person name="Lu Y."/>
            <person name="Yang J."/>
            <person name="Xu C."/>
            <person name="Jia M."/>
            <person name="Peters R.J."/>
            <person name="Huang L."/>
            <person name="Gao W."/>
        </authorList>
    </citation>
    <scope>NUCLEOTIDE SEQUENCE [LARGE SCALE GENOMIC DNA]</scope>
    <source>
        <strain evidence="9">cv. XIE 37</strain>
        <tissue evidence="8">Leaf</tissue>
    </source>
</reference>
<evidence type="ECO:0000256" key="4">
    <source>
        <dbReference type="ARBA" id="ARBA00023289"/>
    </source>
</evidence>
<evidence type="ECO:0000256" key="1">
    <source>
        <dbReference type="ARBA" id="ARBA00022481"/>
    </source>
</evidence>
<feature type="region of interest" description="Disordered" evidence="6">
    <location>
        <begin position="74"/>
        <end position="127"/>
    </location>
</feature>